<dbReference type="PANTHER" id="PTHR43420:SF12">
    <property type="entry name" value="N-ACETYLTRANSFERASE DOMAIN-CONTAINING PROTEIN"/>
    <property type="match status" value="1"/>
</dbReference>
<evidence type="ECO:0000313" key="5">
    <source>
        <dbReference type="Proteomes" id="UP000066487"/>
    </source>
</evidence>
<dbReference type="PANTHER" id="PTHR43420">
    <property type="entry name" value="ACETYLTRANSFERASE"/>
    <property type="match status" value="1"/>
</dbReference>
<reference evidence="4 5" key="2">
    <citation type="journal article" date="2018" name="Nature">
        <title>Mutant phenotypes for thousands of bacterial genes of unknown function.</title>
        <authorList>
            <person name="Price M.N."/>
            <person name="Wetmore K.M."/>
            <person name="Waters R.J."/>
            <person name="Callaghan M."/>
            <person name="Ray J."/>
            <person name="Liu H."/>
            <person name="Kuehl J.V."/>
            <person name="Melnyk R.A."/>
            <person name="Lamson J.S."/>
            <person name="Suh Y."/>
            <person name="Carlson H.K."/>
            <person name="Esquivel Z."/>
            <person name="Sadeeshkumar H."/>
            <person name="Chakraborty R."/>
            <person name="Zane G.M."/>
            <person name="Rubin B.E."/>
            <person name="Wall J.D."/>
            <person name="Visel A."/>
            <person name="Bristow J."/>
            <person name="Blow M.J."/>
            <person name="Arkin A.P."/>
            <person name="Deutschbauer A.M."/>
        </authorList>
    </citation>
    <scope>NUCLEOTIDE SEQUENCE [LARGE SCALE GENOMIC DNA]</scope>
    <source>
        <strain evidence="4 5">FW300-N2E3</strain>
    </source>
</reference>
<feature type="domain" description="N-acetyltransferase" evidence="3">
    <location>
        <begin position="3"/>
        <end position="149"/>
    </location>
</feature>
<gene>
    <name evidence="4" type="ORF">AO353_25980</name>
</gene>
<organism evidence="4 5">
    <name type="scientific">Pseudomonas fluorescens</name>
    <dbReference type="NCBI Taxonomy" id="294"/>
    <lineage>
        <taxon>Bacteria</taxon>
        <taxon>Pseudomonadati</taxon>
        <taxon>Pseudomonadota</taxon>
        <taxon>Gammaproteobacteria</taxon>
        <taxon>Pseudomonadales</taxon>
        <taxon>Pseudomonadaceae</taxon>
        <taxon>Pseudomonas</taxon>
    </lineage>
</organism>
<dbReference type="EMBL" id="CP012830">
    <property type="protein sequence ID" value="ALI04345.1"/>
    <property type="molecule type" value="Genomic_DNA"/>
</dbReference>
<dbReference type="InterPro" id="IPR016181">
    <property type="entry name" value="Acyl_CoA_acyltransferase"/>
</dbReference>
<accession>A0A0N9WNR9</accession>
<dbReference type="AlphaFoldDB" id="A0A0N9WNR9"/>
<evidence type="ECO:0000256" key="2">
    <source>
        <dbReference type="ARBA" id="ARBA00023315"/>
    </source>
</evidence>
<evidence type="ECO:0000256" key="1">
    <source>
        <dbReference type="ARBA" id="ARBA00022679"/>
    </source>
</evidence>
<dbReference type="Gene3D" id="3.40.630.30">
    <property type="match status" value="1"/>
</dbReference>
<protein>
    <submittedName>
        <fullName evidence="4">Ribosomal-protein-alanine acetyltransferase</fullName>
    </submittedName>
</protein>
<proteinExistence type="predicted"/>
<name>A0A0N9WNR9_PSEFL</name>
<evidence type="ECO:0000259" key="3">
    <source>
        <dbReference type="PROSITE" id="PS51186"/>
    </source>
</evidence>
<dbReference type="CDD" id="cd04301">
    <property type="entry name" value="NAT_SF"/>
    <property type="match status" value="1"/>
</dbReference>
<dbReference type="Proteomes" id="UP000066487">
    <property type="component" value="Chromosome"/>
</dbReference>
<evidence type="ECO:0000313" key="4">
    <source>
        <dbReference type="EMBL" id="ALI04345.1"/>
    </source>
</evidence>
<dbReference type="Pfam" id="PF00583">
    <property type="entry name" value="Acetyltransf_1"/>
    <property type="match status" value="1"/>
</dbReference>
<dbReference type="SUPFAM" id="SSF55729">
    <property type="entry name" value="Acyl-CoA N-acyltransferases (Nat)"/>
    <property type="match status" value="1"/>
</dbReference>
<dbReference type="GO" id="GO:0016747">
    <property type="term" value="F:acyltransferase activity, transferring groups other than amino-acyl groups"/>
    <property type="evidence" value="ECO:0007669"/>
    <property type="project" value="InterPro"/>
</dbReference>
<keyword evidence="1 4" id="KW-0808">Transferase</keyword>
<sequence>MNLVFRLAVPADLAALLELEQQCFTSDRLNRRNFQWMINRAHGQLIIAECADQLLGYALVLFHRRTSLARLYSIASSVQARGTGLGKQLLERIEACALEHDCTCLRLEVRIDNPVAIALYERNGYRRFALIHDYYEDHADALRLEKSIQELRSARKNGACVTVNAAQ</sequence>
<dbReference type="InterPro" id="IPR050680">
    <property type="entry name" value="YpeA/RimI_acetyltransf"/>
</dbReference>
<reference evidence="5" key="1">
    <citation type="submission" date="2015-09" db="EMBL/GenBank/DDBJ databases">
        <title>Whole genome sequence of Pseudomonas fluorescens FW300-N2E3.</title>
        <authorList>
            <person name="Ray J."/>
            <person name="Melnyk R."/>
            <person name="Deutschbauer A."/>
        </authorList>
    </citation>
    <scope>NUCLEOTIDE SEQUENCE [LARGE SCALE GENOMIC DNA]</scope>
    <source>
        <strain evidence="5">FW300-N2E3</strain>
    </source>
</reference>
<keyword evidence="2" id="KW-0012">Acyltransferase</keyword>
<dbReference type="InterPro" id="IPR000182">
    <property type="entry name" value="GNAT_dom"/>
</dbReference>
<dbReference type="PROSITE" id="PS51186">
    <property type="entry name" value="GNAT"/>
    <property type="match status" value="1"/>
</dbReference>